<organism evidence="1 2">
    <name type="scientific">Thermothielavioides terrestris</name>
    <dbReference type="NCBI Taxonomy" id="2587410"/>
    <lineage>
        <taxon>Eukaryota</taxon>
        <taxon>Fungi</taxon>
        <taxon>Dikarya</taxon>
        <taxon>Ascomycota</taxon>
        <taxon>Pezizomycotina</taxon>
        <taxon>Sordariomycetes</taxon>
        <taxon>Sordariomycetidae</taxon>
        <taxon>Sordariales</taxon>
        <taxon>Chaetomiaceae</taxon>
        <taxon>Thermothielavioides</taxon>
    </lineage>
</organism>
<dbReference type="SUPFAM" id="SSF56112">
    <property type="entry name" value="Protein kinase-like (PK-like)"/>
    <property type="match status" value="1"/>
</dbReference>
<dbReference type="Proteomes" id="UP000289323">
    <property type="component" value="Unassembled WGS sequence"/>
</dbReference>
<dbReference type="EMBL" id="OUUZ01000008">
    <property type="protein sequence ID" value="SPQ21176.1"/>
    <property type="molecule type" value="Genomic_DNA"/>
</dbReference>
<name>A0A446BF79_9PEZI</name>
<dbReference type="AlphaFoldDB" id="A0A446BF79"/>
<protein>
    <submittedName>
        <fullName evidence="1">A505a8da-e047-4946-99ab-bbf81f681c51</fullName>
    </submittedName>
</protein>
<dbReference type="Gene3D" id="1.10.510.10">
    <property type="entry name" value="Transferase(Phosphotransferase) domain 1"/>
    <property type="match status" value="1"/>
</dbReference>
<sequence length="449" mass="50641">MAVPVSQLLRQHSTNPVQYTGLTTNTDKKWAKEFHPITRLIGHTTLGADGETVYANFDAMAPPLADDDFRVAKHAFPPNERRWRLETEEDCGVWFHTEVSNIVLPAWNDRPAVLQTCQSKPASTTKSIKENVDMIYALADSHLQKRPLVIGEWKRNIIRSKAWLAGNIGTAGTQVNLSRELLKYSCPHVFCFDGQYLLLLQFRAATKEDLKRQDCEVDCWVIPRINTAEGCTLRYAFYRFLAQGFRRCQGLSGGRTPVNGFAPHSREWFSGIPIFQDEHGVLTYTHPQNTDEHAFYRELNVEDGWEDEFENEKAIYQRLAPVQGTVVPVCYGEASCPATDDTGPRALVLSDIGGIGLYEDAAGGLDTEHVEAMLLEALRALTNLGVTHDDSKLDNFRLVREKDRIMVIDFDSSYIMAETDDPEANARSDAKFAAEQYWLAHGGRRPKLM</sequence>
<proteinExistence type="predicted"/>
<dbReference type="PANTHER" id="PTHR37171:SF1">
    <property type="entry name" value="SERINE_THREONINE-PROTEIN KINASE YRZF-RELATED"/>
    <property type="match status" value="1"/>
</dbReference>
<evidence type="ECO:0000313" key="1">
    <source>
        <dbReference type="EMBL" id="SPQ21176.1"/>
    </source>
</evidence>
<dbReference type="PANTHER" id="PTHR37171">
    <property type="entry name" value="SERINE/THREONINE-PROTEIN KINASE YRZF-RELATED"/>
    <property type="match status" value="1"/>
</dbReference>
<reference evidence="1 2" key="1">
    <citation type="submission" date="2018-04" db="EMBL/GenBank/DDBJ databases">
        <authorList>
            <person name="Huttner S."/>
            <person name="Dainat J."/>
        </authorList>
    </citation>
    <scope>NUCLEOTIDE SEQUENCE [LARGE SCALE GENOMIC DNA]</scope>
</reference>
<gene>
    <name evidence="1" type="ORF">TT172_LOCUS3595</name>
</gene>
<dbReference type="InterPro" id="IPR011009">
    <property type="entry name" value="Kinase-like_dom_sf"/>
</dbReference>
<dbReference type="InterPro" id="IPR052396">
    <property type="entry name" value="Meiotic_Drive_Suppr_Kinase"/>
</dbReference>
<accession>A0A446BF79</accession>
<evidence type="ECO:0000313" key="2">
    <source>
        <dbReference type="Proteomes" id="UP000289323"/>
    </source>
</evidence>